<evidence type="ECO:0000313" key="1">
    <source>
        <dbReference type="EMBL" id="CAK7926892.1"/>
    </source>
</evidence>
<reference evidence="1" key="1">
    <citation type="submission" date="2024-01" db="EMBL/GenBank/DDBJ databases">
        <authorList>
            <person name="Webb A."/>
        </authorList>
    </citation>
    <scope>NUCLEOTIDE SEQUENCE</scope>
    <source>
        <strain evidence="1">Pm1</strain>
    </source>
</reference>
<sequence>MVRGTPPLVQHPDRAVAIPVHQNVSAEMASVKETTSVVRGTPLSVQHPDRAVAIPVDQNVSAEMASVKEGRLHRWNILIVAAEVPVDMSVRLLRRHAWCRIRIYQCNTITLLL</sequence>
<name>A0AAV1TZD9_9STRA</name>
<proteinExistence type="predicted"/>
<protein>
    <submittedName>
        <fullName evidence="1">Uncharacterized protein</fullName>
    </submittedName>
</protein>
<dbReference type="Proteomes" id="UP001162060">
    <property type="component" value="Unassembled WGS sequence"/>
</dbReference>
<gene>
    <name evidence="1" type="ORF">PM001_LOCUS12042</name>
</gene>
<accession>A0AAV1TZD9</accession>
<organism evidence="1 2">
    <name type="scientific">Peronospora matthiolae</name>
    <dbReference type="NCBI Taxonomy" id="2874970"/>
    <lineage>
        <taxon>Eukaryota</taxon>
        <taxon>Sar</taxon>
        <taxon>Stramenopiles</taxon>
        <taxon>Oomycota</taxon>
        <taxon>Peronosporomycetes</taxon>
        <taxon>Peronosporales</taxon>
        <taxon>Peronosporaceae</taxon>
        <taxon>Peronospora</taxon>
    </lineage>
</organism>
<dbReference type="AlphaFoldDB" id="A0AAV1TZD9"/>
<dbReference type="EMBL" id="CAKLBY020000102">
    <property type="protein sequence ID" value="CAK7926892.1"/>
    <property type="molecule type" value="Genomic_DNA"/>
</dbReference>
<comment type="caution">
    <text evidence="1">The sequence shown here is derived from an EMBL/GenBank/DDBJ whole genome shotgun (WGS) entry which is preliminary data.</text>
</comment>
<evidence type="ECO:0000313" key="2">
    <source>
        <dbReference type="Proteomes" id="UP001162060"/>
    </source>
</evidence>